<sequence>MTKVISISDDVYDMLKSLKRDDESFSEVIRRLIRRSSIKEFSGTLSRETAEAILSARKR</sequence>
<evidence type="ECO:0000313" key="2">
    <source>
        <dbReference type="EMBL" id="XAT64588.1"/>
    </source>
</evidence>
<dbReference type="Pfam" id="PF02697">
    <property type="entry name" value="VAPB_antitox"/>
    <property type="match status" value="1"/>
</dbReference>
<evidence type="ECO:0000256" key="1">
    <source>
        <dbReference type="ARBA" id="ARBA00022649"/>
    </source>
</evidence>
<dbReference type="GeneID" id="90448875"/>
<dbReference type="InterPro" id="IPR003847">
    <property type="entry name" value="Put_antitoxin"/>
</dbReference>
<gene>
    <name evidence="2" type="ORF">LPQ35_04280</name>
</gene>
<accession>A0ABZ3H721</accession>
<keyword evidence="1" id="KW-1277">Toxin-antitoxin system</keyword>
<organism evidence="2 3">
    <name type="scientific">Geoglobus acetivorans</name>
    <dbReference type="NCBI Taxonomy" id="565033"/>
    <lineage>
        <taxon>Archaea</taxon>
        <taxon>Methanobacteriati</taxon>
        <taxon>Methanobacteriota</taxon>
        <taxon>Archaeoglobi</taxon>
        <taxon>Archaeoglobales</taxon>
        <taxon>Archaeoglobaceae</taxon>
        <taxon>Geoglobus</taxon>
    </lineage>
</organism>
<dbReference type="Proteomes" id="UP001492541">
    <property type="component" value="Chromosome"/>
</dbReference>
<dbReference type="EMBL" id="CP087714">
    <property type="protein sequence ID" value="XAT64588.1"/>
    <property type="molecule type" value="Genomic_DNA"/>
</dbReference>
<name>A0ABZ3H721_GEOAI</name>
<evidence type="ECO:0000313" key="3">
    <source>
        <dbReference type="Proteomes" id="UP001492541"/>
    </source>
</evidence>
<dbReference type="RefSeq" id="WP_193808002.1">
    <property type="nucleotide sequence ID" value="NZ_CP087714.1"/>
</dbReference>
<protein>
    <submittedName>
        <fullName evidence="2">Antitoxin VapB family protein</fullName>
    </submittedName>
</protein>
<proteinExistence type="predicted"/>
<keyword evidence="3" id="KW-1185">Reference proteome</keyword>
<reference evidence="2 3" key="1">
    <citation type="submission" date="2021-11" db="EMBL/GenBank/DDBJ databases">
        <title>Whole genome of Geoglobus acetivorans.</title>
        <authorList>
            <person name="Liu D."/>
        </authorList>
    </citation>
    <scope>NUCLEOTIDE SEQUENCE [LARGE SCALE GENOMIC DNA]</scope>
    <source>
        <strain evidence="2 3">SBH6</strain>
    </source>
</reference>